<proteinExistence type="inferred from homology"/>
<dbReference type="CDD" id="cd05300">
    <property type="entry name" value="2-Hacid_dh_1"/>
    <property type="match status" value="1"/>
</dbReference>
<organism evidence="7 8">
    <name type="scientific">Rhodococcus pseudokoreensis</name>
    <dbReference type="NCBI Taxonomy" id="2811421"/>
    <lineage>
        <taxon>Bacteria</taxon>
        <taxon>Bacillati</taxon>
        <taxon>Actinomycetota</taxon>
        <taxon>Actinomycetes</taxon>
        <taxon>Mycobacteriales</taxon>
        <taxon>Nocardiaceae</taxon>
        <taxon>Rhodococcus</taxon>
    </lineage>
</organism>
<feature type="domain" description="D-isomer specific 2-hydroxyacid dehydrogenase catalytic" evidence="5">
    <location>
        <begin position="35"/>
        <end position="283"/>
    </location>
</feature>
<keyword evidence="3" id="KW-0520">NAD</keyword>
<dbReference type="Pfam" id="PF00389">
    <property type="entry name" value="2-Hacid_dh"/>
    <property type="match status" value="1"/>
</dbReference>
<evidence type="ECO:0000259" key="5">
    <source>
        <dbReference type="Pfam" id="PF00389"/>
    </source>
</evidence>
<dbReference type="InterPro" id="IPR006139">
    <property type="entry name" value="D-isomer_2_OHA_DH_cat_dom"/>
</dbReference>
<reference evidence="7 8" key="2">
    <citation type="journal article" date="2022" name="Arch. Microbiol.">
        <title>Rhodococcus pseudokoreensis sp. nov. isolated from the rhizosphere of young M26 apple rootstocks.</title>
        <authorList>
            <person name="Kampfer P."/>
            <person name="Glaeser S.P."/>
            <person name="Blom J."/>
            <person name="Wolf J."/>
            <person name="Benning S."/>
            <person name="Schloter M."/>
            <person name="Neumann-Schaal M."/>
        </authorList>
    </citation>
    <scope>NUCLEOTIDE SEQUENCE [LARGE SCALE GENOMIC DNA]</scope>
    <source>
        <strain evidence="7 8">R79</strain>
    </source>
</reference>
<reference evidence="7 8" key="1">
    <citation type="journal article" date="2021" name="Microbiol. Resour. Announc.">
        <title>Complete Genome Sequences of Two Rhodococcus sp. Strains with Large and Linear Chromosomes, Isolated from Apple Rhizosphere.</title>
        <authorList>
            <person name="Benning S."/>
            <person name="Brugnone N."/>
            <person name="Siani R."/>
            <person name="Kublik S."/>
            <person name="Schloter M."/>
            <person name="Rad V."/>
        </authorList>
    </citation>
    <scope>NUCLEOTIDE SEQUENCE [LARGE SCALE GENOMIC DNA]</scope>
    <source>
        <strain evidence="7 8">R79</strain>
    </source>
</reference>
<gene>
    <name evidence="7" type="ORF">JWS13_14870</name>
</gene>
<name>A0A974ZU26_9NOCA</name>
<evidence type="ECO:0000313" key="8">
    <source>
        <dbReference type="Proteomes" id="UP000662986"/>
    </source>
</evidence>
<feature type="domain" description="D-isomer specific 2-hydroxyacid dehydrogenase NAD-binding" evidence="6">
    <location>
        <begin position="78"/>
        <end position="252"/>
    </location>
</feature>
<dbReference type="EMBL" id="CP070619">
    <property type="protein sequence ID" value="QSE89817.1"/>
    <property type="molecule type" value="Genomic_DNA"/>
</dbReference>
<dbReference type="Pfam" id="PF02826">
    <property type="entry name" value="2-Hacid_dh_C"/>
    <property type="match status" value="1"/>
</dbReference>
<dbReference type="RefSeq" id="WP_206006309.1">
    <property type="nucleotide sequence ID" value="NZ_CP070619.1"/>
</dbReference>
<dbReference type="InterPro" id="IPR036291">
    <property type="entry name" value="NAD(P)-bd_dom_sf"/>
</dbReference>
<evidence type="ECO:0000256" key="1">
    <source>
        <dbReference type="ARBA" id="ARBA00005854"/>
    </source>
</evidence>
<dbReference type="SUPFAM" id="SSF52283">
    <property type="entry name" value="Formate/glycerate dehydrogenase catalytic domain-like"/>
    <property type="match status" value="1"/>
</dbReference>
<dbReference type="PANTHER" id="PTHR43333:SF1">
    <property type="entry name" value="D-ISOMER SPECIFIC 2-HYDROXYACID DEHYDROGENASE NAD-BINDING DOMAIN-CONTAINING PROTEIN"/>
    <property type="match status" value="1"/>
</dbReference>
<dbReference type="InterPro" id="IPR006140">
    <property type="entry name" value="D-isomer_DH_NAD-bd"/>
</dbReference>
<dbReference type="SUPFAM" id="SSF51735">
    <property type="entry name" value="NAD(P)-binding Rossmann-fold domains"/>
    <property type="match status" value="1"/>
</dbReference>
<evidence type="ECO:0000256" key="2">
    <source>
        <dbReference type="ARBA" id="ARBA00023002"/>
    </source>
</evidence>
<evidence type="ECO:0000256" key="4">
    <source>
        <dbReference type="RuleBase" id="RU003719"/>
    </source>
</evidence>
<accession>A0A974ZU26</accession>
<evidence type="ECO:0000259" key="6">
    <source>
        <dbReference type="Pfam" id="PF02826"/>
    </source>
</evidence>
<keyword evidence="2 4" id="KW-0560">Oxidoreductase</keyword>
<protein>
    <submittedName>
        <fullName evidence="7">D-2-hydroxyacid dehydrogenase</fullName>
    </submittedName>
</protein>
<comment type="similarity">
    <text evidence="1 4">Belongs to the D-isomer specific 2-hydroxyacid dehydrogenase family.</text>
</comment>
<evidence type="ECO:0000256" key="3">
    <source>
        <dbReference type="ARBA" id="ARBA00023027"/>
    </source>
</evidence>
<keyword evidence="8" id="KW-1185">Reference proteome</keyword>
<dbReference type="PANTHER" id="PTHR43333">
    <property type="entry name" value="2-HACID_DH_C DOMAIN-CONTAINING PROTEIN"/>
    <property type="match status" value="1"/>
</dbReference>
<sequence length="289" mass="30894">MAIETASTLDDVRTPPADTVAIVNLPHPVDPAPYPSLRWIHTATAGIDAFLTPSLLERDVTLTSSAGNGGIALAEHALMLMMMLGRDTSRWYRAQQHKQWDRYPHGELAGRTVVIVGMGAVGRDLARKAVACHMRVIGVTRRPHDPIEDVDQIVTSDHLVDVAAEADFLVVAAPLTPSTTGLVGESVLAMLPAHAFVVCVSRGGIIDEDALIARLSDSRLAGAGLDAHEIEPLPAQSALWTLPNVIITPHNGATTDGTARRGEQILLDNVARFVNDQPLRNIVDATAGY</sequence>
<dbReference type="Gene3D" id="3.40.50.720">
    <property type="entry name" value="NAD(P)-binding Rossmann-like Domain"/>
    <property type="match status" value="2"/>
</dbReference>
<evidence type="ECO:0000313" key="7">
    <source>
        <dbReference type="EMBL" id="QSE89817.1"/>
    </source>
</evidence>
<dbReference type="Proteomes" id="UP000662986">
    <property type="component" value="Chromosome"/>
</dbReference>